<dbReference type="GO" id="GO:0016740">
    <property type="term" value="F:transferase activity"/>
    <property type="evidence" value="ECO:0007669"/>
    <property type="project" value="UniProtKB-KW"/>
</dbReference>
<dbReference type="InterPro" id="IPR002745">
    <property type="entry name" value="Ptrans_KptA/Tpt1"/>
</dbReference>
<gene>
    <name evidence="2" type="ORF">SAMN02745216_01060</name>
</gene>
<dbReference type="InterPro" id="IPR042081">
    <property type="entry name" value="RNA_2'-PTrans_C"/>
</dbReference>
<evidence type="ECO:0000256" key="1">
    <source>
        <dbReference type="SAM" id="MobiDB-lite"/>
    </source>
</evidence>
<dbReference type="STRING" id="1121393.SAMN02745216_01060"/>
<dbReference type="AlphaFoldDB" id="A0A1M6GNN8"/>
<sequence length="262" mass="29368">MGSGKRPETLNKLLAYALGRRPDEFGLFPDEDGWVKVKDLVRALSEEDGWKHVNKAHIKEVAYTLDDPAIEYEHEEGIVRAVEWDPSLYYTGVPEDLPKLLYVGARNKTYPEIDKKGIFPVGAPFVILCRDEDMAFRIGRRRDGNPIILTINTAMAQDRGVVFEEAGELLLTAEFIPKGCFTGPPLPKVEEMLAAKKPAKPKPAEDPALSMGAFAMDLDDGYGKGYGKGKGDKGFKKKGGRKKRSWKEDARRQRRQGRDDED</sequence>
<name>A0A1M6GNN8_9BACT</name>
<protein>
    <submittedName>
        <fullName evidence="2">Putative RNA 2'-phosphotransferase</fullName>
    </submittedName>
</protein>
<keyword evidence="2" id="KW-0808">Transferase</keyword>
<organism evidence="2 3">
    <name type="scientific">Desulfatibacillum alkenivorans DSM 16219</name>
    <dbReference type="NCBI Taxonomy" id="1121393"/>
    <lineage>
        <taxon>Bacteria</taxon>
        <taxon>Pseudomonadati</taxon>
        <taxon>Thermodesulfobacteriota</taxon>
        <taxon>Desulfobacteria</taxon>
        <taxon>Desulfobacterales</taxon>
        <taxon>Desulfatibacillaceae</taxon>
        <taxon>Desulfatibacillum</taxon>
    </lineage>
</organism>
<dbReference type="Gene3D" id="1.10.10.970">
    <property type="entry name" value="RNA 2'-phosphotransferase, Tpt1/KptA family, N-terminal domain"/>
    <property type="match status" value="1"/>
</dbReference>
<evidence type="ECO:0000313" key="3">
    <source>
        <dbReference type="Proteomes" id="UP000183994"/>
    </source>
</evidence>
<dbReference type="EMBL" id="FQZU01000004">
    <property type="protein sequence ID" value="SHJ11595.1"/>
    <property type="molecule type" value="Genomic_DNA"/>
</dbReference>
<evidence type="ECO:0000313" key="2">
    <source>
        <dbReference type="EMBL" id="SHJ11595.1"/>
    </source>
</evidence>
<reference evidence="3" key="1">
    <citation type="submission" date="2016-11" db="EMBL/GenBank/DDBJ databases">
        <authorList>
            <person name="Varghese N."/>
            <person name="Submissions S."/>
        </authorList>
    </citation>
    <scope>NUCLEOTIDE SEQUENCE [LARGE SCALE GENOMIC DNA]</scope>
    <source>
        <strain evidence="3">DSM 16219</strain>
    </source>
</reference>
<dbReference type="RefSeq" id="WP_073473695.1">
    <property type="nucleotide sequence ID" value="NZ_FQZU01000004.1"/>
</dbReference>
<dbReference type="SUPFAM" id="SSF56399">
    <property type="entry name" value="ADP-ribosylation"/>
    <property type="match status" value="1"/>
</dbReference>
<feature type="region of interest" description="Disordered" evidence="1">
    <location>
        <begin position="225"/>
        <end position="262"/>
    </location>
</feature>
<dbReference type="InterPro" id="IPR042080">
    <property type="entry name" value="RNA_2'-PTrans_N"/>
</dbReference>
<dbReference type="Pfam" id="PF01885">
    <property type="entry name" value="PTS_2-RNA"/>
    <property type="match status" value="1"/>
</dbReference>
<dbReference type="Proteomes" id="UP000183994">
    <property type="component" value="Unassembled WGS sequence"/>
</dbReference>
<keyword evidence="3" id="KW-1185">Reference proteome</keyword>
<proteinExistence type="predicted"/>
<accession>A0A1M6GNN8</accession>
<feature type="compositionally biased region" description="Basic residues" evidence="1">
    <location>
        <begin position="235"/>
        <end position="245"/>
    </location>
</feature>
<dbReference type="OrthoDB" id="4537997at2"/>
<dbReference type="Gene3D" id="3.20.170.30">
    <property type="match status" value="1"/>
</dbReference>